<organism evidence="2 3">
    <name type="scientific">Iris pallida</name>
    <name type="common">Sweet iris</name>
    <dbReference type="NCBI Taxonomy" id="29817"/>
    <lineage>
        <taxon>Eukaryota</taxon>
        <taxon>Viridiplantae</taxon>
        <taxon>Streptophyta</taxon>
        <taxon>Embryophyta</taxon>
        <taxon>Tracheophyta</taxon>
        <taxon>Spermatophyta</taxon>
        <taxon>Magnoliopsida</taxon>
        <taxon>Liliopsida</taxon>
        <taxon>Asparagales</taxon>
        <taxon>Iridaceae</taxon>
        <taxon>Iridoideae</taxon>
        <taxon>Irideae</taxon>
        <taxon>Iris</taxon>
    </lineage>
</organism>
<name>A0AAX6E8T0_IRIPA</name>
<dbReference type="PANTHER" id="PTHR35767">
    <property type="entry name" value="HAPLESS PROTEIN"/>
    <property type="match status" value="1"/>
</dbReference>
<sequence length="1061" mass="116291">MLSTENQPDPPCCSRASDAADPNFSIRDYAFASRSRDRETSWPFPQELLQLCFKHGINDPLPPFEPPDSVRSQCQRKADELEAGHVVVSEARYPSSRKEEEKEQIVVDEALAGEAETLSAVTKHTTEVELARCTSLPEKNCKLVLKLSLISQTRRTEDVASASSAVSDPMASNVCPVCKLFSSPSNTTLNAHMDQCLSAESNDTELVATRSKNPRVRPRLKRLMVDIYATAPRCTLEDLDSRNGTTWARDLASSVAVAGGGLPTETKRPRLSSVDFGHDGDEAVYVDSNGVKLRILSKSGDVPPGMPKDESKLTKDVAESEEGKGPPFSKNKKFGSKLLKHMKVKQMSRKLSSFDMPTRETEAQLAEYYHAEANKEKEETMLPVAARSNIESSGHATLGQWVCSKRSDLRKKMQKAISECSENQELATKRPLLQSRRPDLSVPPVVHTRTNSSWSGEDLISSPKTKRVDLRQTIGNKKGSPIPHVTAKLPTGSSSTNSIRLKLSRSCQTSREEEHTTARTLDSCRLSTKAKKIVSLKKNILVRSSLPLEEEKDDTGEIAPKMFRKRRSKLVTVKHGGELPTDVNGTGKRVRTHKSSFSSITSSRDQMSPRRSNLHESEKEREEVMPMEELNCSTEHEPLEGQGHDDDRISSDTLISEHIMTDSVTCMDPEPSGGKYVQSIGGGESHEEPTAPTLYDKDAIAGSTEVAVADAVEFRGEGDYSQVAQHGESDAETVSAQESSACLTSHGEVGLDVPLEINQTLASDRDPSFSPGSTASTISTLSRKVHRSKDLLEAEEVRRRYEREVQLRNQEVEMIIALAKEPEQLSDDQTCCCSRREGLSTELPFAWKSSMPGATAPSGGEQMSGLYTAPRQSSFVSYSSLRAPTGSTRLSGNGGLGSNSTFSPCQTPSTSNSVLRLMGKDLMVIKEEPARPTSAQTSPPVNPFPSLGFAPTRTVSGQESFWCSRGQLQTGSCAFGQAPPASGHQFPLHQQRPFSSFPSHSHYIPRDVSSGFRPVYPKPCPRESASRVESTEGLHRPPLLPSPFFFQSTSTGQLGRSVYYP</sequence>
<keyword evidence="3" id="KW-1185">Reference proteome</keyword>
<accession>A0AAX6E8T0</accession>
<feature type="region of interest" description="Disordered" evidence="1">
    <location>
        <begin position="929"/>
        <end position="950"/>
    </location>
</feature>
<dbReference type="AlphaFoldDB" id="A0AAX6E8T0"/>
<feature type="compositionally biased region" description="Basic and acidic residues" evidence="1">
    <location>
        <begin position="613"/>
        <end position="624"/>
    </location>
</feature>
<reference evidence="2" key="1">
    <citation type="journal article" date="2023" name="GigaByte">
        <title>Genome assembly of the bearded iris, Iris pallida Lam.</title>
        <authorList>
            <person name="Bruccoleri R.E."/>
            <person name="Oakeley E.J."/>
            <person name="Faust A.M.E."/>
            <person name="Altorfer M."/>
            <person name="Dessus-Babus S."/>
            <person name="Burckhardt D."/>
            <person name="Oertli M."/>
            <person name="Naumann U."/>
            <person name="Petersen F."/>
            <person name="Wong J."/>
        </authorList>
    </citation>
    <scope>NUCLEOTIDE SEQUENCE</scope>
    <source>
        <strain evidence="2">GSM-AAB239-AS_SAM_17_03QT</strain>
    </source>
</reference>
<feature type="region of interest" description="Disordered" evidence="1">
    <location>
        <begin position="474"/>
        <end position="499"/>
    </location>
</feature>
<evidence type="ECO:0000256" key="1">
    <source>
        <dbReference type="SAM" id="MobiDB-lite"/>
    </source>
</evidence>
<evidence type="ECO:0000313" key="2">
    <source>
        <dbReference type="EMBL" id="KAJ6800395.1"/>
    </source>
</evidence>
<dbReference type="Proteomes" id="UP001140949">
    <property type="component" value="Unassembled WGS sequence"/>
</dbReference>
<feature type="compositionally biased region" description="Basic and acidic residues" evidence="1">
    <location>
        <begin position="1020"/>
        <end position="1035"/>
    </location>
</feature>
<evidence type="ECO:0000313" key="3">
    <source>
        <dbReference type="Proteomes" id="UP001140949"/>
    </source>
</evidence>
<dbReference type="PANTHER" id="PTHR35767:SF1">
    <property type="entry name" value="HAPLESS PROTEIN"/>
    <property type="match status" value="1"/>
</dbReference>
<feature type="region of interest" description="Disordered" evidence="1">
    <location>
        <begin position="1"/>
        <end position="20"/>
    </location>
</feature>
<proteinExistence type="predicted"/>
<feature type="region of interest" description="Disordered" evidence="1">
    <location>
        <begin position="576"/>
        <end position="626"/>
    </location>
</feature>
<feature type="region of interest" description="Disordered" evidence="1">
    <location>
        <begin position="437"/>
        <end position="462"/>
    </location>
</feature>
<feature type="compositionally biased region" description="Basic and acidic residues" evidence="1">
    <location>
        <begin position="307"/>
        <end position="324"/>
    </location>
</feature>
<feature type="region of interest" description="Disordered" evidence="1">
    <location>
        <begin position="1014"/>
        <end position="1035"/>
    </location>
</feature>
<protein>
    <recommendedName>
        <fullName evidence="4">UBZ4-type domain-containing protein</fullName>
    </recommendedName>
</protein>
<dbReference type="EMBL" id="JANAVB010038819">
    <property type="protein sequence ID" value="KAJ6800395.1"/>
    <property type="molecule type" value="Genomic_DNA"/>
</dbReference>
<feature type="region of interest" description="Disordered" evidence="1">
    <location>
        <begin position="297"/>
        <end position="333"/>
    </location>
</feature>
<reference evidence="2" key="2">
    <citation type="submission" date="2023-04" db="EMBL/GenBank/DDBJ databases">
        <authorList>
            <person name="Bruccoleri R.E."/>
            <person name="Oakeley E.J."/>
            <person name="Faust A.-M."/>
            <person name="Dessus-Babus S."/>
            <person name="Altorfer M."/>
            <person name="Burckhardt D."/>
            <person name="Oertli M."/>
            <person name="Naumann U."/>
            <person name="Petersen F."/>
            <person name="Wong J."/>
        </authorList>
    </citation>
    <scope>NUCLEOTIDE SEQUENCE</scope>
    <source>
        <strain evidence="2">GSM-AAB239-AS_SAM_17_03QT</strain>
        <tissue evidence="2">Leaf</tissue>
    </source>
</reference>
<evidence type="ECO:0008006" key="4">
    <source>
        <dbReference type="Google" id="ProtNLM"/>
    </source>
</evidence>
<gene>
    <name evidence="2" type="ORF">M6B38_109555</name>
</gene>
<feature type="region of interest" description="Disordered" evidence="1">
    <location>
        <begin position="891"/>
        <end position="910"/>
    </location>
</feature>
<comment type="caution">
    <text evidence="2">The sequence shown here is derived from an EMBL/GenBank/DDBJ whole genome shotgun (WGS) entry which is preliminary data.</text>
</comment>